<dbReference type="GeneID" id="108051330"/>
<proteinExistence type="predicted"/>
<feature type="transmembrane region" description="Helical" evidence="1">
    <location>
        <begin position="99"/>
        <end position="119"/>
    </location>
</feature>
<feature type="transmembrane region" description="Helical" evidence="1">
    <location>
        <begin position="125"/>
        <end position="147"/>
    </location>
</feature>
<feature type="transmembrane region" description="Helical" evidence="1">
    <location>
        <begin position="66"/>
        <end position="92"/>
    </location>
</feature>
<dbReference type="RefSeq" id="XP_044317783.1">
    <property type="nucleotide sequence ID" value="XM_044461848.1"/>
</dbReference>
<organism evidence="2 3">
    <name type="scientific">Drosophila rhopaloa</name>
    <name type="common">Fruit fly</name>
    <dbReference type="NCBI Taxonomy" id="1041015"/>
    <lineage>
        <taxon>Eukaryota</taxon>
        <taxon>Metazoa</taxon>
        <taxon>Ecdysozoa</taxon>
        <taxon>Arthropoda</taxon>
        <taxon>Hexapoda</taxon>
        <taxon>Insecta</taxon>
        <taxon>Pterygota</taxon>
        <taxon>Neoptera</taxon>
        <taxon>Endopterygota</taxon>
        <taxon>Diptera</taxon>
        <taxon>Brachycera</taxon>
        <taxon>Muscomorpha</taxon>
        <taxon>Ephydroidea</taxon>
        <taxon>Drosophilidae</taxon>
        <taxon>Drosophila</taxon>
        <taxon>Sophophora</taxon>
    </lineage>
</organism>
<reference evidence="3" key="1">
    <citation type="journal article" date="2021" name="Elife">
        <title>Highly contiguous assemblies of 101 drosophilid genomes.</title>
        <authorList>
            <person name="Kim B.Y."/>
            <person name="Wang J.R."/>
            <person name="Miller D.E."/>
            <person name="Barmina O."/>
            <person name="Delaney E."/>
            <person name="Thompson A."/>
            <person name="Comeault A.A."/>
            <person name="Peede D."/>
            <person name="D'Agostino E.R."/>
            <person name="Pelaez J."/>
            <person name="Aguilar J.M."/>
            <person name="Haji D."/>
            <person name="Matsunaga T."/>
            <person name="Armstrong E.E."/>
            <person name="Zych M."/>
            <person name="Ogawa Y."/>
            <person name="Stamenkovic-Radak M."/>
            <person name="Jelic M."/>
            <person name="Veselinovic M.S."/>
            <person name="Tanaskovic M."/>
            <person name="Eric P."/>
            <person name="Gao J.J."/>
            <person name="Katoh T.K."/>
            <person name="Toda M.J."/>
            <person name="Watabe H."/>
            <person name="Watada M."/>
            <person name="Davis J.S."/>
            <person name="Moyle L.C."/>
            <person name="Manoli G."/>
            <person name="Bertolini E."/>
            <person name="Kostal V."/>
            <person name="Hawley R.S."/>
            <person name="Takahashi A."/>
            <person name="Jones C.D."/>
            <person name="Price D.K."/>
            <person name="Whiteman N."/>
            <person name="Kopp A."/>
            <person name="Matute D.R."/>
            <person name="Petrov D.A."/>
        </authorList>
    </citation>
    <scope>NUCLEOTIDE SEQUENCE [LARGE SCALE GENOMIC DNA]</scope>
</reference>
<dbReference type="RefSeq" id="XP_044317781.1">
    <property type="nucleotide sequence ID" value="XM_044461846.1"/>
</dbReference>
<name>A0ABM5JG35_DRORH</name>
<evidence type="ECO:0000313" key="3">
    <source>
        <dbReference type="Proteomes" id="UP001652680"/>
    </source>
</evidence>
<keyword evidence="1" id="KW-1133">Transmembrane helix</keyword>
<keyword evidence="1" id="KW-0472">Membrane</keyword>
<dbReference type="EnsemblMetazoa" id="XM_044461846.1">
    <property type="protein sequence ID" value="XP_044317781.1"/>
    <property type="gene ID" value="LOC108051330"/>
</dbReference>
<evidence type="ECO:0000256" key="1">
    <source>
        <dbReference type="SAM" id="Phobius"/>
    </source>
</evidence>
<dbReference type="EnsemblMetazoa" id="XM_044461848.1">
    <property type="protein sequence ID" value="XP_044317783.1"/>
    <property type="gene ID" value="LOC108051330"/>
</dbReference>
<feature type="transmembrane region" description="Helical" evidence="1">
    <location>
        <begin position="12"/>
        <end position="33"/>
    </location>
</feature>
<reference evidence="2" key="2">
    <citation type="submission" date="2025-05" db="UniProtKB">
        <authorList>
            <consortium name="EnsemblMetazoa"/>
        </authorList>
    </citation>
    <scope>IDENTIFICATION</scope>
</reference>
<dbReference type="Proteomes" id="UP001652680">
    <property type="component" value="Unassembled WGS sequence"/>
</dbReference>
<dbReference type="EnsemblMetazoa" id="XM_044461847.1">
    <property type="protein sequence ID" value="XP_044317782.1"/>
    <property type="gene ID" value="LOC108051330"/>
</dbReference>
<accession>A0ABM5JG35</accession>
<sequence length="161" mass="18507">MGCIIMKCCCCVLKWGTLTVAIIDMIMAAAVILETKYLTYYEDWEDQSIHDEPNNNIENNYYGPTYYVWMLTFVIHSAHLVACVLVIVSVWVQIKKLVFAYLIIGIIRIIYDLIFLIYICIEVGAVIFTLLLILAGFGVAIYFWFVVYSWSKMLKGSSQVD</sequence>
<keyword evidence="3" id="KW-1185">Reference proteome</keyword>
<protein>
    <submittedName>
        <fullName evidence="2">Uncharacterized protein</fullName>
    </submittedName>
</protein>
<dbReference type="RefSeq" id="XP_044317782.1">
    <property type="nucleotide sequence ID" value="XM_044461847.1"/>
</dbReference>
<keyword evidence="1" id="KW-0812">Transmembrane</keyword>
<evidence type="ECO:0000313" key="2">
    <source>
        <dbReference type="EnsemblMetazoa" id="XP_044317781.1"/>
    </source>
</evidence>